<proteinExistence type="predicted"/>
<dbReference type="EMBL" id="LAVV01013493">
    <property type="protein sequence ID" value="KNZ45606.1"/>
    <property type="molecule type" value="Genomic_DNA"/>
</dbReference>
<sequence>MICSDVARKATLDDQVKILLMLKKLPSNFHSFRNIVSMGFAAETFERILRRVGCVEIDQFNILFSACLRPLQKDRSSTNQLLGELLTSTTNCKASPTGALFPTALG</sequence>
<comment type="caution">
    <text evidence="1">The sequence shown here is derived from an EMBL/GenBank/DDBJ whole genome shotgun (WGS) entry which is preliminary data.</text>
</comment>
<accession>A0A0L6UAQ1</accession>
<dbReference type="VEuPathDB" id="FungiDB:VP01_799g4"/>
<keyword evidence="2" id="KW-1185">Reference proteome</keyword>
<reference evidence="1 2" key="1">
    <citation type="submission" date="2015-08" db="EMBL/GenBank/DDBJ databases">
        <title>Next Generation Sequencing and Analysis of the Genome of Puccinia sorghi L Schw, the Causal Agent of Maize Common Rust.</title>
        <authorList>
            <person name="Rochi L."/>
            <person name="Burguener G."/>
            <person name="Darino M."/>
            <person name="Turjanski A."/>
            <person name="Kreff E."/>
            <person name="Dieguez M.J."/>
            <person name="Sacco F."/>
        </authorList>
    </citation>
    <scope>NUCLEOTIDE SEQUENCE [LARGE SCALE GENOMIC DNA]</scope>
    <source>
        <strain evidence="1 2">RO10H11247</strain>
    </source>
</reference>
<gene>
    <name evidence="1" type="ORF">VP01_799g4</name>
</gene>
<dbReference type="Proteomes" id="UP000037035">
    <property type="component" value="Unassembled WGS sequence"/>
</dbReference>
<evidence type="ECO:0000313" key="1">
    <source>
        <dbReference type="EMBL" id="KNZ45606.1"/>
    </source>
</evidence>
<name>A0A0L6UAQ1_9BASI</name>
<organism evidence="1 2">
    <name type="scientific">Puccinia sorghi</name>
    <dbReference type="NCBI Taxonomy" id="27349"/>
    <lineage>
        <taxon>Eukaryota</taxon>
        <taxon>Fungi</taxon>
        <taxon>Dikarya</taxon>
        <taxon>Basidiomycota</taxon>
        <taxon>Pucciniomycotina</taxon>
        <taxon>Pucciniomycetes</taxon>
        <taxon>Pucciniales</taxon>
        <taxon>Pucciniaceae</taxon>
        <taxon>Puccinia</taxon>
    </lineage>
</organism>
<protein>
    <submittedName>
        <fullName evidence="1">Uncharacterized protein</fullName>
    </submittedName>
</protein>
<evidence type="ECO:0000313" key="2">
    <source>
        <dbReference type="Proteomes" id="UP000037035"/>
    </source>
</evidence>
<dbReference type="AlphaFoldDB" id="A0A0L6UAQ1"/>